<evidence type="ECO:0000256" key="4">
    <source>
        <dbReference type="ARBA" id="ARBA00022786"/>
    </source>
</evidence>
<dbReference type="PROSITE" id="PS51698">
    <property type="entry name" value="U_BOX"/>
    <property type="match status" value="1"/>
</dbReference>
<keyword evidence="5" id="KW-0697">Rotamase</keyword>
<dbReference type="GO" id="GO:0000209">
    <property type="term" value="P:protein polyubiquitination"/>
    <property type="evidence" value="ECO:0007669"/>
    <property type="project" value="TreeGrafter"/>
</dbReference>
<dbReference type="AlphaFoldDB" id="A0AAD5RJ12"/>
<dbReference type="GO" id="GO:0045862">
    <property type="term" value="P:positive regulation of proteolysis"/>
    <property type="evidence" value="ECO:0007669"/>
    <property type="project" value="TreeGrafter"/>
</dbReference>
<protein>
    <submittedName>
        <fullName evidence="7">STIP1 homology and U box-containing protein 1</fullName>
    </submittedName>
</protein>
<organism evidence="7 8">
    <name type="scientific">Zalerion maritima</name>
    <dbReference type="NCBI Taxonomy" id="339359"/>
    <lineage>
        <taxon>Eukaryota</taxon>
        <taxon>Fungi</taxon>
        <taxon>Dikarya</taxon>
        <taxon>Ascomycota</taxon>
        <taxon>Pezizomycotina</taxon>
        <taxon>Sordariomycetes</taxon>
        <taxon>Lulworthiomycetidae</taxon>
        <taxon>Lulworthiales</taxon>
        <taxon>Lulworthiaceae</taxon>
        <taxon>Zalerion</taxon>
    </lineage>
</organism>
<keyword evidence="2" id="KW-0808">Transferase</keyword>
<name>A0AAD5RJ12_9PEZI</name>
<evidence type="ECO:0000256" key="1">
    <source>
        <dbReference type="ARBA" id="ARBA00000900"/>
    </source>
</evidence>
<dbReference type="GO" id="GO:0051087">
    <property type="term" value="F:protein-folding chaperone binding"/>
    <property type="evidence" value="ECO:0007669"/>
    <property type="project" value="TreeGrafter"/>
</dbReference>
<dbReference type="GO" id="GO:0071218">
    <property type="term" value="P:cellular response to misfolded protein"/>
    <property type="evidence" value="ECO:0007669"/>
    <property type="project" value="TreeGrafter"/>
</dbReference>
<dbReference type="Pfam" id="PF04564">
    <property type="entry name" value="U-box"/>
    <property type="match status" value="1"/>
</dbReference>
<sequence length="301" mass="34506">MSDVGKAIQLKEEGNRFYQQKNYAGAEGLYSKASCANQKVEANTATAAHNVGAWGLWNNSIIADPKNPALYTNRAMARIKLLLWHHVVDDCKQALHLDSHNMKAHYQLSQAQLELGAFQESVESGEKAHELCLKHNDKSLFNITSQLRKSIKARWDDMERRRVRAYTELEQETRQIFQVSKSEAISGTASEVERNEISEEWDSKISRIGEIFEKARPEEQKIDLQPPSWLLCPISFQVMLDPVMTRAGHTYDRQNIEQHVKQHQVDPFTREPLYLSDLRPNLAIKEACQAYLKEHGDAAEY</sequence>
<evidence type="ECO:0000256" key="5">
    <source>
        <dbReference type="ARBA" id="ARBA00023110"/>
    </source>
</evidence>
<dbReference type="SMART" id="SM00504">
    <property type="entry name" value="Ubox"/>
    <property type="match status" value="1"/>
</dbReference>
<keyword evidence="5" id="KW-0413">Isomerase</keyword>
<keyword evidence="8" id="KW-1185">Reference proteome</keyword>
<comment type="caution">
    <text evidence="7">The sequence shown here is derived from an EMBL/GenBank/DDBJ whole genome shotgun (WGS) entry which is preliminary data.</text>
</comment>
<gene>
    <name evidence="7" type="ORF">MKZ38_006299</name>
</gene>
<evidence type="ECO:0000259" key="6">
    <source>
        <dbReference type="PROSITE" id="PS51698"/>
    </source>
</evidence>
<keyword evidence="4" id="KW-0833">Ubl conjugation pathway</keyword>
<evidence type="ECO:0000256" key="2">
    <source>
        <dbReference type="ARBA" id="ARBA00022679"/>
    </source>
</evidence>
<dbReference type="Proteomes" id="UP001201980">
    <property type="component" value="Unassembled WGS sequence"/>
</dbReference>
<accession>A0AAD5RJ12</accession>
<dbReference type="PANTHER" id="PTHR46803">
    <property type="entry name" value="E3 UBIQUITIN-PROTEIN LIGASE CHIP"/>
    <property type="match status" value="1"/>
</dbReference>
<dbReference type="GO" id="GO:0005737">
    <property type="term" value="C:cytoplasm"/>
    <property type="evidence" value="ECO:0007669"/>
    <property type="project" value="TreeGrafter"/>
</dbReference>
<dbReference type="PANTHER" id="PTHR46803:SF2">
    <property type="entry name" value="E3 UBIQUITIN-PROTEIN LIGASE CHIP"/>
    <property type="match status" value="1"/>
</dbReference>
<dbReference type="InterPro" id="IPR013083">
    <property type="entry name" value="Znf_RING/FYVE/PHD"/>
</dbReference>
<dbReference type="InterPro" id="IPR003613">
    <property type="entry name" value="Ubox_domain"/>
</dbReference>
<dbReference type="GO" id="GO:0043161">
    <property type="term" value="P:proteasome-mediated ubiquitin-dependent protein catabolic process"/>
    <property type="evidence" value="ECO:0007669"/>
    <property type="project" value="TreeGrafter"/>
</dbReference>
<dbReference type="Gene3D" id="1.25.40.10">
    <property type="entry name" value="Tetratricopeptide repeat domain"/>
    <property type="match status" value="1"/>
</dbReference>
<feature type="domain" description="U-box" evidence="6">
    <location>
        <begin position="225"/>
        <end position="298"/>
    </location>
</feature>
<proteinExistence type="predicted"/>
<dbReference type="EMBL" id="JAKWBI020000387">
    <property type="protein sequence ID" value="KAJ2895624.1"/>
    <property type="molecule type" value="Genomic_DNA"/>
</dbReference>
<dbReference type="GO" id="GO:0061630">
    <property type="term" value="F:ubiquitin protein ligase activity"/>
    <property type="evidence" value="ECO:0007669"/>
    <property type="project" value="UniProtKB-EC"/>
</dbReference>
<evidence type="ECO:0000313" key="8">
    <source>
        <dbReference type="Proteomes" id="UP001201980"/>
    </source>
</evidence>
<dbReference type="SUPFAM" id="SSF57850">
    <property type="entry name" value="RING/U-box"/>
    <property type="match status" value="1"/>
</dbReference>
<dbReference type="SUPFAM" id="SSF48452">
    <property type="entry name" value="TPR-like"/>
    <property type="match status" value="1"/>
</dbReference>
<evidence type="ECO:0000313" key="7">
    <source>
        <dbReference type="EMBL" id="KAJ2895624.1"/>
    </source>
</evidence>
<keyword evidence="3" id="KW-0677">Repeat</keyword>
<dbReference type="GO" id="GO:0006515">
    <property type="term" value="P:protein quality control for misfolded or incompletely synthesized proteins"/>
    <property type="evidence" value="ECO:0007669"/>
    <property type="project" value="TreeGrafter"/>
</dbReference>
<dbReference type="Gene3D" id="3.30.40.10">
    <property type="entry name" value="Zinc/RING finger domain, C3HC4 (zinc finger)"/>
    <property type="match status" value="1"/>
</dbReference>
<evidence type="ECO:0000256" key="3">
    <source>
        <dbReference type="ARBA" id="ARBA00022737"/>
    </source>
</evidence>
<reference evidence="7" key="1">
    <citation type="submission" date="2022-07" db="EMBL/GenBank/DDBJ databases">
        <title>Draft genome sequence of Zalerion maritima ATCC 34329, a (micro)plastics degrading marine fungus.</title>
        <authorList>
            <person name="Paco A."/>
            <person name="Goncalves M.F.M."/>
            <person name="Rocha-Santos T.A.P."/>
            <person name="Alves A."/>
        </authorList>
    </citation>
    <scope>NUCLEOTIDE SEQUENCE</scope>
    <source>
        <strain evidence="7">ATCC 34329</strain>
    </source>
</reference>
<dbReference type="InterPro" id="IPR011990">
    <property type="entry name" value="TPR-like_helical_dom_sf"/>
</dbReference>
<comment type="catalytic activity">
    <reaction evidence="1">
        <text>S-ubiquitinyl-[E2 ubiquitin-conjugating enzyme]-L-cysteine + [acceptor protein]-L-lysine = [E2 ubiquitin-conjugating enzyme]-L-cysteine + N(6)-ubiquitinyl-[acceptor protein]-L-lysine.</text>
        <dbReference type="EC" id="2.3.2.27"/>
    </reaction>
</comment>
<dbReference type="GO" id="GO:0003755">
    <property type="term" value="F:peptidyl-prolyl cis-trans isomerase activity"/>
    <property type="evidence" value="ECO:0007669"/>
    <property type="project" value="UniProtKB-KW"/>
</dbReference>